<evidence type="ECO:0000313" key="2">
    <source>
        <dbReference type="EMBL" id="KPQ42672.1"/>
    </source>
</evidence>
<dbReference type="InterPro" id="IPR018977">
    <property type="entry name" value="NurA_domain"/>
</dbReference>
<reference evidence="2 3" key="1">
    <citation type="submission" date="2015-09" db="EMBL/GenBank/DDBJ databases">
        <title>A metagenomics-based metabolic model of nitrate-dependent anaerobic oxidation of methane by Methanoperedens-like archaea.</title>
        <authorList>
            <person name="Arshad A."/>
            <person name="Speth D.R."/>
            <person name="De Graaf R.M."/>
            <person name="Op Den Camp H.J."/>
            <person name="Jetten M.S."/>
            <person name="Welte C.U."/>
        </authorList>
    </citation>
    <scope>NUCLEOTIDE SEQUENCE [LARGE SCALE GENOMIC DNA]</scope>
</reference>
<gene>
    <name evidence="2" type="ORF">MPEBLZ_02767</name>
</gene>
<evidence type="ECO:0000313" key="3">
    <source>
        <dbReference type="Proteomes" id="UP000050360"/>
    </source>
</evidence>
<proteinExistence type="predicted"/>
<dbReference type="AlphaFoldDB" id="A0A0P7ZDC5"/>
<evidence type="ECO:0000259" key="1">
    <source>
        <dbReference type="Pfam" id="PF09376"/>
    </source>
</evidence>
<feature type="domain" description="NurA" evidence="1">
    <location>
        <begin position="10"/>
        <end position="115"/>
    </location>
</feature>
<name>A0A0P7ZDC5_9EURY</name>
<dbReference type="EMBL" id="LKCM01000213">
    <property type="protein sequence ID" value="KPQ42672.1"/>
    <property type="molecule type" value="Genomic_DNA"/>
</dbReference>
<dbReference type="Pfam" id="PF09376">
    <property type="entry name" value="NurA"/>
    <property type="match status" value="1"/>
</dbReference>
<sequence>LMMHFLFGLRKSKLSDTHLFSDMLWGERTAAFLCDRDDRRGDEAKSVLDNYGRFSKDIAFFYMRTGNGLPARVEFPAWVQKEDMVDKIADMIRAECIIRGNYPDIVMRAHDAAVIRTNEHELFYGMLENFCNVHGIKIHRSAKDFHKRL</sequence>
<accession>A0A0P7ZDC5</accession>
<feature type="non-terminal residue" evidence="2">
    <location>
        <position position="1"/>
    </location>
</feature>
<dbReference type="Proteomes" id="UP000050360">
    <property type="component" value="Unassembled WGS sequence"/>
</dbReference>
<comment type="caution">
    <text evidence="2">The sequence shown here is derived from an EMBL/GenBank/DDBJ whole genome shotgun (WGS) entry which is preliminary data.</text>
</comment>
<protein>
    <submittedName>
        <fullName evidence="2">NurA domain protein</fullName>
    </submittedName>
</protein>
<organism evidence="2 3">
    <name type="scientific">Candidatus Methanoperedens nitratireducens</name>
    <dbReference type="NCBI Taxonomy" id="1392998"/>
    <lineage>
        <taxon>Archaea</taxon>
        <taxon>Methanobacteriati</taxon>
        <taxon>Methanobacteriota</taxon>
        <taxon>Stenosarchaea group</taxon>
        <taxon>Methanomicrobia</taxon>
        <taxon>Methanosarcinales</taxon>
        <taxon>ANME-2 cluster</taxon>
        <taxon>Candidatus Methanoperedentaceae</taxon>
        <taxon>Candidatus Methanoperedens</taxon>
    </lineage>
</organism>